<evidence type="ECO:0000313" key="2">
    <source>
        <dbReference type="Proteomes" id="UP000244803"/>
    </source>
</evidence>
<gene>
    <name evidence="1" type="ORF">MACJ_003766</name>
</gene>
<evidence type="ECO:0000313" key="1">
    <source>
        <dbReference type="EMBL" id="UVC54231.1"/>
    </source>
</evidence>
<dbReference type="Proteomes" id="UP000244803">
    <property type="component" value="Chromosome 3"/>
</dbReference>
<protein>
    <submittedName>
        <fullName evidence="1">Uncharacterized protein</fullName>
    </submittedName>
</protein>
<sequence length="29" mass="3425">MDLHNYSQELQNERASKGEIVLKYEKTSL</sequence>
<dbReference type="EMBL" id="CP056066">
    <property type="protein sequence ID" value="UVC54231.1"/>
    <property type="molecule type" value="Genomic_DNA"/>
</dbReference>
<reference evidence="1" key="1">
    <citation type="submission" date="2022-07" db="EMBL/GenBank/DDBJ databases">
        <title>Evaluation of T. orientalis genome assembly methods using nanopore sequencing and analysis of variation between genomes.</title>
        <authorList>
            <person name="Yam J."/>
            <person name="Micallef M.L."/>
            <person name="Liu M."/>
            <person name="Djordjevic S.P."/>
            <person name="Bogema D.R."/>
            <person name="Jenkins C."/>
        </authorList>
    </citation>
    <scope>NUCLEOTIDE SEQUENCE</scope>
    <source>
        <strain evidence="1">Fish Creek</strain>
    </source>
</reference>
<proteinExistence type="predicted"/>
<name>A0A976XKC7_THEOR</name>
<accession>A0A976XKC7</accession>
<dbReference type="AlphaFoldDB" id="A0A976XKC7"/>
<organism evidence="1 2">
    <name type="scientific">Theileria orientalis</name>
    <dbReference type="NCBI Taxonomy" id="68886"/>
    <lineage>
        <taxon>Eukaryota</taxon>
        <taxon>Sar</taxon>
        <taxon>Alveolata</taxon>
        <taxon>Apicomplexa</taxon>
        <taxon>Aconoidasida</taxon>
        <taxon>Piroplasmida</taxon>
        <taxon>Theileriidae</taxon>
        <taxon>Theileria</taxon>
    </lineage>
</organism>